<protein>
    <recommendedName>
        <fullName evidence="2">Alpha/beta hydrolase fold-3 domain-containing protein</fullName>
    </recommendedName>
</protein>
<evidence type="ECO:0000313" key="3">
    <source>
        <dbReference type="EMBL" id="KAG2302013.1"/>
    </source>
</evidence>
<dbReference type="InterPro" id="IPR029058">
    <property type="entry name" value="AB_hydrolase_fold"/>
</dbReference>
<dbReference type="OrthoDB" id="408631at2759"/>
<organism evidence="3 4">
    <name type="scientific">Brassica carinata</name>
    <name type="common">Ethiopian mustard</name>
    <name type="synonym">Abyssinian cabbage</name>
    <dbReference type="NCBI Taxonomy" id="52824"/>
    <lineage>
        <taxon>Eukaryota</taxon>
        <taxon>Viridiplantae</taxon>
        <taxon>Streptophyta</taxon>
        <taxon>Embryophyta</taxon>
        <taxon>Tracheophyta</taxon>
        <taxon>Spermatophyta</taxon>
        <taxon>Magnoliopsida</taxon>
        <taxon>eudicotyledons</taxon>
        <taxon>Gunneridae</taxon>
        <taxon>Pentapetalae</taxon>
        <taxon>rosids</taxon>
        <taxon>malvids</taxon>
        <taxon>Brassicales</taxon>
        <taxon>Brassicaceae</taxon>
        <taxon>Brassiceae</taxon>
        <taxon>Brassica</taxon>
    </lineage>
</organism>
<dbReference type="AlphaFoldDB" id="A0A8X7S9K3"/>
<dbReference type="Pfam" id="PF07859">
    <property type="entry name" value="Abhydrolase_3"/>
    <property type="match status" value="1"/>
</dbReference>
<feature type="domain" description="Alpha/beta hydrolase fold-3" evidence="2">
    <location>
        <begin position="17"/>
        <end position="65"/>
    </location>
</feature>
<dbReference type="Proteomes" id="UP000886595">
    <property type="component" value="Unassembled WGS sequence"/>
</dbReference>
<evidence type="ECO:0000313" key="4">
    <source>
        <dbReference type="Proteomes" id="UP000886595"/>
    </source>
</evidence>
<dbReference type="Gene3D" id="3.40.50.1820">
    <property type="entry name" value="alpha/beta hydrolase"/>
    <property type="match status" value="1"/>
</dbReference>
<reference evidence="3 4" key="1">
    <citation type="submission" date="2020-02" db="EMBL/GenBank/DDBJ databases">
        <authorList>
            <person name="Ma Q."/>
            <person name="Huang Y."/>
            <person name="Song X."/>
            <person name="Pei D."/>
        </authorList>
    </citation>
    <scope>NUCLEOTIDE SEQUENCE [LARGE SCALE GENOMIC DNA]</scope>
    <source>
        <strain evidence="3">Sxm20200214</strain>
        <tissue evidence="3">Leaf</tissue>
    </source>
</reference>
<comment type="similarity">
    <text evidence="1">Belongs to the 'GDXG' lipolytic enzyme family.</text>
</comment>
<accession>A0A8X7S9K3</accession>
<name>A0A8X7S9K3_BRACI</name>
<evidence type="ECO:0000256" key="1">
    <source>
        <dbReference type="ARBA" id="ARBA00010515"/>
    </source>
</evidence>
<dbReference type="SUPFAM" id="SSF53474">
    <property type="entry name" value="alpha/beta-Hydrolases"/>
    <property type="match status" value="1"/>
</dbReference>
<dbReference type="InterPro" id="IPR013094">
    <property type="entry name" value="AB_hydrolase_3"/>
</dbReference>
<dbReference type="GO" id="GO:0016787">
    <property type="term" value="F:hydrolase activity"/>
    <property type="evidence" value="ECO:0007669"/>
    <property type="project" value="InterPro"/>
</dbReference>
<comment type="caution">
    <text evidence="3">The sequence shown here is derived from an EMBL/GenBank/DDBJ whole genome shotgun (WGS) entry which is preliminary data.</text>
</comment>
<gene>
    <name evidence="3" type="ORF">Bca52824_030664</name>
</gene>
<evidence type="ECO:0000259" key="2">
    <source>
        <dbReference type="Pfam" id="PF07859"/>
    </source>
</evidence>
<proteinExistence type="inferred from homology"/>
<keyword evidence="4" id="KW-1185">Reference proteome</keyword>
<dbReference type="EMBL" id="JAAMPC010000007">
    <property type="protein sequence ID" value="KAG2302013.1"/>
    <property type="molecule type" value="Genomic_DNA"/>
</dbReference>
<sequence>MSRCDAERSESSDLSELGCGRVLVVVAGDDPFVRQGFGYVGKLEKSGWEGEVEVMEVKGEYHVHHLKNPDTDNARLVVAKVAEFINK</sequence>